<keyword evidence="8 12" id="KW-0233">DNA recombination</keyword>
<evidence type="ECO:0000256" key="10">
    <source>
        <dbReference type="ARBA" id="ARBA00023235"/>
    </source>
</evidence>
<keyword evidence="11 12" id="KW-0539">Nucleus</keyword>
<dbReference type="GO" id="GO:0005739">
    <property type="term" value="C:mitochondrion"/>
    <property type="evidence" value="ECO:0007669"/>
    <property type="project" value="UniProtKB-SubCell"/>
</dbReference>
<dbReference type="EMBL" id="CAFZ01000041">
    <property type="protein sequence ID" value="CCA68862.1"/>
    <property type="molecule type" value="Genomic_DNA"/>
</dbReference>
<comment type="function">
    <text evidence="12">DNA-dependent ATPase and 5'-3' DNA helicase required for the maintenance of both mitochondrial and nuclear genome stability.</text>
</comment>
<dbReference type="AlphaFoldDB" id="G4TC19"/>
<comment type="catalytic activity">
    <reaction evidence="12">
        <text>ATP + H2O = ADP + phosphate + H(+)</text>
        <dbReference type="Rhea" id="RHEA:13065"/>
        <dbReference type="ChEBI" id="CHEBI:15377"/>
        <dbReference type="ChEBI" id="CHEBI:15378"/>
        <dbReference type="ChEBI" id="CHEBI:30616"/>
        <dbReference type="ChEBI" id="CHEBI:43474"/>
        <dbReference type="ChEBI" id="CHEBI:456216"/>
        <dbReference type="EC" id="5.6.2.3"/>
    </reaction>
</comment>
<dbReference type="Proteomes" id="UP000007148">
    <property type="component" value="Unassembled WGS sequence"/>
</dbReference>
<dbReference type="HAMAP" id="MF_03176">
    <property type="entry name" value="PIF1"/>
    <property type="match status" value="1"/>
</dbReference>
<dbReference type="Gene3D" id="3.40.50.300">
    <property type="entry name" value="P-loop containing nucleotide triphosphate hydrolases"/>
    <property type="match status" value="2"/>
</dbReference>
<protein>
    <recommendedName>
        <fullName evidence="12">ATP-dependent DNA helicase PIF1</fullName>
        <ecNumber evidence="12">5.6.2.3</ecNumber>
    </recommendedName>
    <alternativeName>
        <fullName evidence="12">DNA 5'-3' helicase PIF1</fullName>
    </alternativeName>
    <alternativeName>
        <fullName evidence="12">DNA repair and recombination helicase PIF1</fullName>
    </alternativeName>
</protein>
<dbReference type="CDD" id="cd18037">
    <property type="entry name" value="DEXSc_Pif1_like"/>
    <property type="match status" value="1"/>
</dbReference>
<evidence type="ECO:0000256" key="4">
    <source>
        <dbReference type="ARBA" id="ARBA00022806"/>
    </source>
</evidence>
<feature type="region of interest" description="Disordered" evidence="13">
    <location>
        <begin position="32"/>
        <end position="52"/>
    </location>
</feature>
<evidence type="ECO:0000259" key="14">
    <source>
        <dbReference type="SMART" id="SM00382"/>
    </source>
</evidence>
<proteinExistence type="inferred from homology"/>
<dbReference type="InParanoid" id="G4TC19"/>
<gene>
    <name evidence="12" type="primary">PIF1</name>
    <name evidence="15" type="ORF">PIIN_02723</name>
</gene>
<dbReference type="Gene3D" id="2.30.30.940">
    <property type="match status" value="1"/>
</dbReference>
<keyword evidence="5 12" id="KW-0067">ATP-binding</keyword>
<comment type="cofactor">
    <cofactor evidence="12">
        <name>Mg(2+)</name>
        <dbReference type="ChEBI" id="CHEBI:18420"/>
    </cofactor>
</comment>
<comment type="similarity">
    <text evidence="12">Belongs to the helicase family. PIF1 subfamily.</text>
</comment>
<evidence type="ECO:0000256" key="3">
    <source>
        <dbReference type="ARBA" id="ARBA00022801"/>
    </source>
</evidence>
<evidence type="ECO:0000256" key="11">
    <source>
        <dbReference type="ARBA" id="ARBA00023242"/>
    </source>
</evidence>
<dbReference type="OrthoDB" id="432234at2759"/>
<feature type="binding site" evidence="12">
    <location>
        <begin position="83"/>
        <end position="90"/>
    </location>
    <ligand>
        <name>ATP</name>
        <dbReference type="ChEBI" id="CHEBI:30616"/>
    </ligand>
</feature>
<dbReference type="InterPro" id="IPR010285">
    <property type="entry name" value="DNA_helicase_pif1-like_DEAD"/>
</dbReference>
<keyword evidence="7 12" id="KW-0496">Mitochondrion</keyword>
<dbReference type="GO" id="GO:0005524">
    <property type="term" value="F:ATP binding"/>
    <property type="evidence" value="ECO:0007669"/>
    <property type="project" value="UniProtKB-UniRule"/>
</dbReference>
<evidence type="ECO:0000256" key="13">
    <source>
        <dbReference type="SAM" id="MobiDB-lite"/>
    </source>
</evidence>
<evidence type="ECO:0000256" key="2">
    <source>
        <dbReference type="ARBA" id="ARBA00022763"/>
    </source>
</evidence>
<evidence type="ECO:0000256" key="7">
    <source>
        <dbReference type="ARBA" id="ARBA00023128"/>
    </source>
</evidence>
<dbReference type="PANTHER" id="PTHR47642">
    <property type="entry name" value="ATP-DEPENDENT DNA HELICASE"/>
    <property type="match status" value="1"/>
</dbReference>
<dbReference type="PANTHER" id="PTHR47642:SF5">
    <property type="entry name" value="ATP-DEPENDENT DNA HELICASE"/>
    <property type="match status" value="1"/>
</dbReference>
<keyword evidence="2 12" id="KW-0227">DNA damage</keyword>
<dbReference type="GO" id="GO:0006281">
    <property type="term" value="P:DNA repair"/>
    <property type="evidence" value="ECO:0007669"/>
    <property type="project" value="UniProtKB-UniRule"/>
</dbReference>
<evidence type="ECO:0000256" key="8">
    <source>
        <dbReference type="ARBA" id="ARBA00023172"/>
    </source>
</evidence>
<dbReference type="InterPro" id="IPR003593">
    <property type="entry name" value="AAA+_ATPase"/>
</dbReference>
<dbReference type="HOGENOM" id="CLU_001613_0_3_1"/>
<organism evidence="15 16">
    <name type="scientific">Serendipita indica (strain DSM 11827)</name>
    <name type="common">Root endophyte fungus</name>
    <name type="synonym">Piriformospora indica</name>
    <dbReference type="NCBI Taxonomy" id="1109443"/>
    <lineage>
        <taxon>Eukaryota</taxon>
        <taxon>Fungi</taxon>
        <taxon>Dikarya</taxon>
        <taxon>Basidiomycota</taxon>
        <taxon>Agaricomycotina</taxon>
        <taxon>Agaricomycetes</taxon>
        <taxon>Sebacinales</taxon>
        <taxon>Serendipitaceae</taxon>
        <taxon>Serendipita</taxon>
    </lineage>
</organism>
<dbReference type="InterPro" id="IPR027417">
    <property type="entry name" value="P-loop_NTPase"/>
</dbReference>
<evidence type="ECO:0000313" key="15">
    <source>
        <dbReference type="EMBL" id="CCA68862.1"/>
    </source>
</evidence>
<evidence type="ECO:0000256" key="5">
    <source>
        <dbReference type="ARBA" id="ARBA00022840"/>
    </source>
</evidence>
<evidence type="ECO:0000256" key="6">
    <source>
        <dbReference type="ARBA" id="ARBA00023125"/>
    </source>
</evidence>
<dbReference type="InterPro" id="IPR049163">
    <property type="entry name" value="Pif1-like_2B_dom"/>
</dbReference>
<dbReference type="GO" id="GO:0005634">
    <property type="term" value="C:nucleus"/>
    <property type="evidence" value="ECO:0007669"/>
    <property type="project" value="UniProtKB-SubCell"/>
</dbReference>
<evidence type="ECO:0000256" key="9">
    <source>
        <dbReference type="ARBA" id="ARBA00023204"/>
    </source>
</evidence>
<dbReference type="InterPro" id="IPR051055">
    <property type="entry name" value="PIF1_helicase"/>
</dbReference>
<dbReference type="EC" id="5.6.2.3" evidence="12"/>
<feature type="domain" description="AAA+ ATPase" evidence="14">
    <location>
        <begin position="75"/>
        <end position="230"/>
    </location>
</feature>
<dbReference type="STRING" id="1109443.G4TC19"/>
<dbReference type="SUPFAM" id="SSF52540">
    <property type="entry name" value="P-loop containing nucleoside triphosphate hydrolases"/>
    <property type="match status" value="2"/>
</dbReference>
<keyword evidence="6 12" id="KW-0238">DNA-binding</keyword>
<dbReference type="OMA" id="FARHYND"/>
<sequence>MDVNKYPGAKFKSFDSSETAWMWLTNESGVRDTVPPSQDHAPITYDRTTPEPGVPRQELIELSDEQEHVVRQCEAGHSIFFTGSAGTGKSVTLKEVIRRLRRMYSSGSVFVTASTGIAAINVGGTTLHSYAGIGLGKEPAEVLIKNIRKGTKAKGRWWATRVLVIDEISMVDGNLFDKLEQISRAIRGNNEPFGGIQLVICGDFFQLPPVSKAPSAGQRDTTKFAFEAESWSRCVKQMITLRTVFRQRDNELIEMLDMMRMGQVDAIGLWYFRKLDREVEYDDGIEPTELFPLRAQVEGANNARLNALPGEELRFIAMDYAFHDMYGKSIKPEAASKLLDDTLAPRVLTLRVGAQVMLIKNIPETKLVNGSIGTIVSFETTEGAYYHGISAAGDDNSTRREASQLDDANTDDSGGDLERNPSSYTLPRWPMVKFITGEVRIMPPMPFEVVNAHGNSEAMRQQVPLILAWALSIHKSQGQTLERVKVDLNGIFEKGQAYVAVSRATSFAGLQVKNFSQDKVMAHPRVVAWAQSIEKKPQPVAEDEMEMTSDEEGYWNEARD</sequence>
<dbReference type="Pfam" id="PF05970">
    <property type="entry name" value="PIF1"/>
    <property type="match status" value="1"/>
</dbReference>
<keyword evidence="1 12" id="KW-0547">Nucleotide-binding</keyword>
<dbReference type="CDD" id="cd18809">
    <property type="entry name" value="SF1_C_RecD"/>
    <property type="match status" value="1"/>
</dbReference>
<feature type="compositionally biased region" description="Acidic residues" evidence="13">
    <location>
        <begin position="541"/>
        <end position="554"/>
    </location>
</feature>
<evidence type="ECO:0000313" key="16">
    <source>
        <dbReference type="Proteomes" id="UP000007148"/>
    </source>
</evidence>
<keyword evidence="4 12" id="KW-0347">Helicase</keyword>
<reference evidence="15 16" key="1">
    <citation type="journal article" date="2011" name="PLoS Pathog.">
        <title>Endophytic Life Strategies Decoded by Genome and Transcriptome Analyses of the Mutualistic Root Symbiont Piriformospora indica.</title>
        <authorList>
            <person name="Zuccaro A."/>
            <person name="Lahrmann U."/>
            <person name="Guldener U."/>
            <person name="Langen G."/>
            <person name="Pfiffi S."/>
            <person name="Biedenkopf D."/>
            <person name="Wong P."/>
            <person name="Samans B."/>
            <person name="Grimm C."/>
            <person name="Basiewicz M."/>
            <person name="Murat C."/>
            <person name="Martin F."/>
            <person name="Kogel K.H."/>
        </authorList>
    </citation>
    <scope>NUCLEOTIDE SEQUENCE [LARGE SCALE GENOMIC DNA]</scope>
    <source>
        <strain evidence="15 16">DSM 11827</strain>
    </source>
</reference>
<dbReference type="Pfam" id="PF21530">
    <property type="entry name" value="Pif1_2B_dom"/>
    <property type="match status" value="1"/>
</dbReference>
<name>G4TC19_SERID</name>
<feature type="region of interest" description="Disordered" evidence="13">
    <location>
        <begin position="536"/>
        <end position="560"/>
    </location>
</feature>
<evidence type="ECO:0000256" key="12">
    <source>
        <dbReference type="HAMAP-Rule" id="MF_03176"/>
    </source>
</evidence>
<dbReference type="GO" id="GO:0016887">
    <property type="term" value="F:ATP hydrolysis activity"/>
    <property type="evidence" value="ECO:0007669"/>
    <property type="project" value="RHEA"/>
</dbReference>
<comment type="subcellular location">
    <subcellularLocation>
        <location evidence="12">Nucleus</location>
    </subcellularLocation>
    <subcellularLocation>
        <location evidence="12">Mitochondrion</location>
    </subcellularLocation>
</comment>
<keyword evidence="16" id="KW-1185">Reference proteome</keyword>
<evidence type="ECO:0000256" key="1">
    <source>
        <dbReference type="ARBA" id="ARBA00022741"/>
    </source>
</evidence>
<dbReference type="GO" id="GO:0003677">
    <property type="term" value="F:DNA binding"/>
    <property type="evidence" value="ECO:0007669"/>
    <property type="project" value="UniProtKB-KW"/>
</dbReference>
<dbReference type="InterPro" id="IPR048293">
    <property type="entry name" value="PIF1_RRM3_pfh1"/>
</dbReference>
<dbReference type="SMART" id="SM00382">
    <property type="entry name" value="AAA"/>
    <property type="match status" value="1"/>
</dbReference>
<keyword evidence="3 12" id="KW-0378">Hydrolase</keyword>
<dbReference type="GO" id="GO:0006310">
    <property type="term" value="P:DNA recombination"/>
    <property type="evidence" value="ECO:0007669"/>
    <property type="project" value="UniProtKB-UniRule"/>
</dbReference>
<keyword evidence="9 12" id="KW-0234">DNA repair</keyword>
<comment type="subunit">
    <text evidence="12">Monomer.</text>
</comment>
<comment type="caution">
    <text evidence="12">Lacks conserved residue(s) required for the propagation of feature annotation.</text>
</comment>
<accession>G4TC19</accession>
<keyword evidence="10 12" id="KW-0413">Isomerase</keyword>
<dbReference type="GO" id="GO:0043139">
    <property type="term" value="F:5'-3' DNA helicase activity"/>
    <property type="evidence" value="ECO:0007669"/>
    <property type="project" value="UniProtKB-UniRule"/>
</dbReference>
<comment type="caution">
    <text evidence="15">The sequence shown here is derived from an EMBL/GenBank/DDBJ whole genome shotgun (WGS) entry which is preliminary data.</text>
</comment>
<dbReference type="GO" id="GO:0000723">
    <property type="term" value="P:telomere maintenance"/>
    <property type="evidence" value="ECO:0007669"/>
    <property type="project" value="InterPro"/>
</dbReference>
<feature type="region of interest" description="Disordered" evidence="13">
    <location>
        <begin position="390"/>
        <end position="422"/>
    </location>
</feature>